<evidence type="ECO:0000313" key="19">
    <source>
        <dbReference type="Proteomes" id="UP000179209"/>
    </source>
</evidence>
<keyword evidence="7" id="KW-0547">Nucleotide-binding</keyword>
<evidence type="ECO:0000259" key="16">
    <source>
        <dbReference type="Pfam" id="PF02875"/>
    </source>
</evidence>
<dbReference type="GO" id="GO:0009252">
    <property type="term" value="P:peptidoglycan biosynthetic process"/>
    <property type="evidence" value="ECO:0007669"/>
    <property type="project" value="UniProtKB-UniRule"/>
</dbReference>
<dbReference type="SUPFAM" id="SSF53244">
    <property type="entry name" value="MurD-like peptide ligases, peptide-binding domain"/>
    <property type="match status" value="1"/>
</dbReference>
<dbReference type="PANTHER" id="PTHR43445:SF3">
    <property type="entry name" value="UDP-N-ACETYLMURAMATE--L-ALANINE LIGASE"/>
    <property type="match status" value="1"/>
</dbReference>
<dbReference type="InterPro" id="IPR036615">
    <property type="entry name" value="Mur_ligase_C_dom_sf"/>
</dbReference>
<feature type="domain" description="Mur ligase central" evidence="17">
    <location>
        <begin position="114"/>
        <end position="302"/>
    </location>
</feature>
<accession>A0A1F6B4W7</accession>
<dbReference type="Pfam" id="PF08245">
    <property type="entry name" value="Mur_ligase_M"/>
    <property type="match status" value="1"/>
</dbReference>
<dbReference type="Gene3D" id="3.40.1190.10">
    <property type="entry name" value="Mur-like, catalytic domain"/>
    <property type="match status" value="1"/>
</dbReference>
<evidence type="ECO:0000313" key="18">
    <source>
        <dbReference type="EMBL" id="OGG31853.1"/>
    </source>
</evidence>
<dbReference type="GO" id="GO:0005737">
    <property type="term" value="C:cytoplasm"/>
    <property type="evidence" value="ECO:0007669"/>
    <property type="project" value="UniProtKB-SubCell"/>
</dbReference>
<evidence type="ECO:0000256" key="7">
    <source>
        <dbReference type="ARBA" id="ARBA00022741"/>
    </source>
</evidence>
<protein>
    <recommendedName>
        <fullName evidence="3 14">UDP-N-acetylmuramate--L-alanine ligase</fullName>
        <ecNumber evidence="3 14">6.3.2.8</ecNumber>
    </recommendedName>
</protein>
<evidence type="ECO:0000256" key="2">
    <source>
        <dbReference type="ARBA" id="ARBA00004752"/>
    </source>
</evidence>
<dbReference type="InterPro" id="IPR004101">
    <property type="entry name" value="Mur_ligase_C"/>
</dbReference>
<evidence type="ECO:0000256" key="13">
    <source>
        <dbReference type="ARBA" id="ARBA00047833"/>
    </source>
</evidence>
<dbReference type="InterPro" id="IPR036565">
    <property type="entry name" value="Mur-like_cat_sf"/>
</dbReference>
<evidence type="ECO:0000256" key="4">
    <source>
        <dbReference type="ARBA" id="ARBA00022490"/>
    </source>
</evidence>
<dbReference type="UniPathway" id="UPA00219"/>
<dbReference type="NCBIfam" id="TIGR01082">
    <property type="entry name" value="murC"/>
    <property type="match status" value="1"/>
</dbReference>
<evidence type="ECO:0000256" key="8">
    <source>
        <dbReference type="ARBA" id="ARBA00022840"/>
    </source>
</evidence>
<dbReference type="Proteomes" id="UP000179209">
    <property type="component" value="Unassembled WGS sequence"/>
</dbReference>
<keyword evidence="6" id="KW-0132">Cell division</keyword>
<dbReference type="HAMAP" id="MF_00046">
    <property type="entry name" value="MurC"/>
    <property type="match status" value="1"/>
</dbReference>
<dbReference type="PANTHER" id="PTHR43445">
    <property type="entry name" value="UDP-N-ACETYLMURAMATE--L-ALANINE LIGASE-RELATED"/>
    <property type="match status" value="1"/>
</dbReference>
<dbReference type="Gene3D" id="3.40.50.720">
    <property type="entry name" value="NAD(P)-binding Rossmann-like Domain"/>
    <property type="match status" value="1"/>
</dbReference>
<name>A0A1F6B4W7_9BACT</name>
<dbReference type="AlphaFoldDB" id="A0A1F6B4W7"/>
<keyword evidence="4" id="KW-0963">Cytoplasm</keyword>
<dbReference type="GO" id="GO:0008763">
    <property type="term" value="F:UDP-N-acetylmuramate-L-alanine ligase activity"/>
    <property type="evidence" value="ECO:0007669"/>
    <property type="project" value="UniProtKB-UniRule"/>
</dbReference>
<dbReference type="SUPFAM" id="SSF51984">
    <property type="entry name" value="MurCD N-terminal domain"/>
    <property type="match status" value="1"/>
</dbReference>
<sequence length="467" mass="52227">MMKKTPPKAHLVGIKGVAMTALAVYLKEKGYLVTGSDVEEKFSTDPILDQIGIRVLHGFAPQHINKDINLVVVTGAHGGATNPEALQAKKMQIPTFMHGRYLGMLMNDKFGIAVSGCHGKTSTASMIALILKEAGYDPSYSIGTAFINNIGPAGHYGQGKFFIAEADEYMTCPLTDRTPRFLWLNPKIAVITNIEFDHPDSFSDLAEVKKAYLDFSQKLDYRGTLIVCLDNPVVADMIDKFKSSRVITYGFSPTSDYRIEKYFQSGKTSFVAIESKNIRLGELIINVAGRHNLLNALAASIIAQEVGLPWNKIREYLKKYTGCNRRFELIGQKNNILLYDDYAHHPSEIKATLSAFKDWYPDYRLTVIFQPHTFSRTKILLEEFVSSFIKADDVLIADIFPSAREKFDKSINSLDVVAGINRLRNNAYYVKNQITALKLLKNKLTAQNIIVTMGAGNLNKWHPSILN</sequence>
<evidence type="ECO:0000259" key="15">
    <source>
        <dbReference type="Pfam" id="PF01225"/>
    </source>
</evidence>
<dbReference type="InterPro" id="IPR000713">
    <property type="entry name" value="Mur_ligase_N"/>
</dbReference>
<evidence type="ECO:0000256" key="6">
    <source>
        <dbReference type="ARBA" id="ARBA00022618"/>
    </source>
</evidence>
<evidence type="ECO:0000256" key="9">
    <source>
        <dbReference type="ARBA" id="ARBA00022960"/>
    </source>
</evidence>
<comment type="catalytic activity">
    <reaction evidence="13">
        <text>UDP-N-acetyl-alpha-D-muramate + L-alanine + ATP = UDP-N-acetyl-alpha-D-muramoyl-L-alanine + ADP + phosphate + H(+)</text>
        <dbReference type="Rhea" id="RHEA:23372"/>
        <dbReference type="ChEBI" id="CHEBI:15378"/>
        <dbReference type="ChEBI" id="CHEBI:30616"/>
        <dbReference type="ChEBI" id="CHEBI:43474"/>
        <dbReference type="ChEBI" id="CHEBI:57972"/>
        <dbReference type="ChEBI" id="CHEBI:70757"/>
        <dbReference type="ChEBI" id="CHEBI:83898"/>
        <dbReference type="ChEBI" id="CHEBI:456216"/>
        <dbReference type="EC" id="6.3.2.8"/>
    </reaction>
</comment>
<keyword evidence="12" id="KW-0961">Cell wall biogenesis/degradation</keyword>
<dbReference type="GO" id="GO:0005524">
    <property type="term" value="F:ATP binding"/>
    <property type="evidence" value="ECO:0007669"/>
    <property type="project" value="UniProtKB-KW"/>
</dbReference>
<evidence type="ECO:0000256" key="14">
    <source>
        <dbReference type="NCBIfam" id="TIGR01082"/>
    </source>
</evidence>
<keyword evidence="10" id="KW-0573">Peptidoglycan synthesis</keyword>
<dbReference type="SUPFAM" id="SSF53623">
    <property type="entry name" value="MurD-like peptide ligases, catalytic domain"/>
    <property type="match status" value="1"/>
</dbReference>
<feature type="non-terminal residue" evidence="18">
    <location>
        <position position="467"/>
    </location>
</feature>
<evidence type="ECO:0000259" key="17">
    <source>
        <dbReference type="Pfam" id="PF08245"/>
    </source>
</evidence>
<dbReference type="Pfam" id="PF01225">
    <property type="entry name" value="Mur_ligase"/>
    <property type="match status" value="1"/>
</dbReference>
<dbReference type="GO" id="GO:0071555">
    <property type="term" value="P:cell wall organization"/>
    <property type="evidence" value="ECO:0007669"/>
    <property type="project" value="UniProtKB-KW"/>
</dbReference>
<dbReference type="InterPro" id="IPR050061">
    <property type="entry name" value="MurCDEF_pg_biosynth"/>
</dbReference>
<feature type="domain" description="Mur ligase N-terminal catalytic" evidence="15">
    <location>
        <begin position="9"/>
        <end position="109"/>
    </location>
</feature>
<proteinExistence type="inferred from homology"/>
<dbReference type="InterPro" id="IPR005758">
    <property type="entry name" value="UDP-N-AcMur_Ala_ligase_MurC"/>
</dbReference>
<dbReference type="EC" id="6.3.2.8" evidence="3 14"/>
<evidence type="ECO:0000256" key="3">
    <source>
        <dbReference type="ARBA" id="ARBA00012211"/>
    </source>
</evidence>
<evidence type="ECO:0000256" key="12">
    <source>
        <dbReference type="ARBA" id="ARBA00023316"/>
    </source>
</evidence>
<organism evidence="18 19">
    <name type="scientific">Candidatus Gottesmanbacteria bacterium RIFCSPLOWO2_02_FULL_38_8</name>
    <dbReference type="NCBI Taxonomy" id="1798397"/>
    <lineage>
        <taxon>Bacteria</taxon>
        <taxon>Candidatus Gottesmaniibacteriota</taxon>
    </lineage>
</organism>
<keyword evidence="8" id="KW-0067">ATP-binding</keyword>
<dbReference type="Pfam" id="PF02875">
    <property type="entry name" value="Mur_ligase_C"/>
    <property type="match status" value="1"/>
</dbReference>
<evidence type="ECO:0000256" key="5">
    <source>
        <dbReference type="ARBA" id="ARBA00022598"/>
    </source>
</evidence>
<comment type="caution">
    <text evidence="18">The sequence shown here is derived from an EMBL/GenBank/DDBJ whole genome shotgun (WGS) entry which is preliminary data.</text>
</comment>
<dbReference type="GO" id="GO:0051301">
    <property type="term" value="P:cell division"/>
    <property type="evidence" value="ECO:0007669"/>
    <property type="project" value="UniProtKB-KW"/>
</dbReference>
<keyword evidence="11" id="KW-0131">Cell cycle</keyword>
<comment type="subcellular location">
    <subcellularLocation>
        <location evidence="1">Cytoplasm</location>
    </subcellularLocation>
</comment>
<dbReference type="EMBL" id="MFKA01000042">
    <property type="protein sequence ID" value="OGG31853.1"/>
    <property type="molecule type" value="Genomic_DNA"/>
</dbReference>
<keyword evidence="9" id="KW-0133">Cell shape</keyword>
<dbReference type="InterPro" id="IPR013221">
    <property type="entry name" value="Mur_ligase_cen"/>
</dbReference>
<dbReference type="GO" id="GO:0008360">
    <property type="term" value="P:regulation of cell shape"/>
    <property type="evidence" value="ECO:0007669"/>
    <property type="project" value="UniProtKB-KW"/>
</dbReference>
<keyword evidence="5 18" id="KW-0436">Ligase</keyword>
<evidence type="ECO:0000256" key="10">
    <source>
        <dbReference type="ARBA" id="ARBA00022984"/>
    </source>
</evidence>
<dbReference type="Gene3D" id="3.90.190.20">
    <property type="entry name" value="Mur ligase, C-terminal domain"/>
    <property type="match status" value="1"/>
</dbReference>
<evidence type="ECO:0000256" key="1">
    <source>
        <dbReference type="ARBA" id="ARBA00004496"/>
    </source>
</evidence>
<feature type="domain" description="Mur ligase C-terminal" evidence="16">
    <location>
        <begin position="325"/>
        <end position="456"/>
    </location>
</feature>
<comment type="pathway">
    <text evidence="2">Cell wall biogenesis; peptidoglycan biosynthesis.</text>
</comment>
<evidence type="ECO:0000256" key="11">
    <source>
        <dbReference type="ARBA" id="ARBA00023306"/>
    </source>
</evidence>
<gene>
    <name evidence="18" type="ORF">A3I51_03295</name>
</gene>
<reference evidence="18 19" key="1">
    <citation type="journal article" date="2016" name="Nat. Commun.">
        <title>Thousands of microbial genomes shed light on interconnected biogeochemical processes in an aquifer system.</title>
        <authorList>
            <person name="Anantharaman K."/>
            <person name="Brown C.T."/>
            <person name="Hug L.A."/>
            <person name="Sharon I."/>
            <person name="Castelle C.J."/>
            <person name="Probst A.J."/>
            <person name="Thomas B.C."/>
            <person name="Singh A."/>
            <person name="Wilkins M.J."/>
            <person name="Karaoz U."/>
            <person name="Brodie E.L."/>
            <person name="Williams K.H."/>
            <person name="Hubbard S.S."/>
            <person name="Banfield J.F."/>
        </authorList>
    </citation>
    <scope>NUCLEOTIDE SEQUENCE [LARGE SCALE GENOMIC DNA]</scope>
</reference>